<evidence type="ECO:0000313" key="4">
    <source>
        <dbReference type="Proteomes" id="UP000276133"/>
    </source>
</evidence>
<dbReference type="SMART" id="SM00321">
    <property type="entry name" value="WSC"/>
    <property type="match status" value="1"/>
</dbReference>
<comment type="caution">
    <text evidence="3">The sequence shown here is derived from an EMBL/GenBank/DDBJ whole genome shotgun (WGS) entry which is preliminary data.</text>
</comment>
<dbReference type="Pfam" id="PF01822">
    <property type="entry name" value="WSC"/>
    <property type="match status" value="1"/>
</dbReference>
<feature type="domain" description="WSC" evidence="2">
    <location>
        <begin position="27"/>
        <end position="123"/>
    </location>
</feature>
<dbReference type="AlphaFoldDB" id="A0A3M7QKD4"/>
<dbReference type="OrthoDB" id="5985073at2759"/>
<reference evidence="3 4" key="1">
    <citation type="journal article" date="2018" name="Sci. Rep.">
        <title>Genomic signatures of local adaptation to the degree of environmental predictability in rotifers.</title>
        <authorList>
            <person name="Franch-Gras L."/>
            <person name="Hahn C."/>
            <person name="Garcia-Roger E.M."/>
            <person name="Carmona M.J."/>
            <person name="Serra M."/>
            <person name="Gomez A."/>
        </authorList>
    </citation>
    <scope>NUCLEOTIDE SEQUENCE [LARGE SCALE GENOMIC DNA]</scope>
    <source>
        <strain evidence="3">HYR1</strain>
    </source>
</reference>
<evidence type="ECO:0000256" key="1">
    <source>
        <dbReference type="SAM" id="SignalP"/>
    </source>
</evidence>
<dbReference type="PROSITE" id="PS51212">
    <property type="entry name" value="WSC"/>
    <property type="match status" value="1"/>
</dbReference>
<proteinExistence type="predicted"/>
<organism evidence="3 4">
    <name type="scientific">Brachionus plicatilis</name>
    <name type="common">Marine rotifer</name>
    <name type="synonym">Brachionus muelleri</name>
    <dbReference type="NCBI Taxonomy" id="10195"/>
    <lineage>
        <taxon>Eukaryota</taxon>
        <taxon>Metazoa</taxon>
        <taxon>Spiralia</taxon>
        <taxon>Gnathifera</taxon>
        <taxon>Rotifera</taxon>
        <taxon>Eurotatoria</taxon>
        <taxon>Monogononta</taxon>
        <taxon>Pseudotrocha</taxon>
        <taxon>Ploima</taxon>
        <taxon>Brachionidae</taxon>
        <taxon>Brachionus</taxon>
    </lineage>
</organism>
<keyword evidence="1" id="KW-0732">Signal</keyword>
<keyword evidence="4" id="KW-1185">Reference proteome</keyword>
<dbReference type="Proteomes" id="UP000276133">
    <property type="component" value="Unassembled WGS sequence"/>
</dbReference>
<dbReference type="EMBL" id="REGN01005872">
    <property type="protein sequence ID" value="RNA11739.1"/>
    <property type="molecule type" value="Genomic_DNA"/>
</dbReference>
<evidence type="ECO:0000259" key="2">
    <source>
        <dbReference type="PROSITE" id="PS51212"/>
    </source>
</evidence>
<gene>
    <name evidence="3" type="ORF">BpHYR1_019839</name>
</gene>
<feature type="signal peptide" evidence="1">
    <location>
        <begin position="1"/>
        <end position="22"/>
    </location>
</feature>
<evidence type="ECO:0000313" key="3">
    <source>
        <dbReference type="EMBL" id="RNA11739.1"/>
    </source>
</evidence>
<name>A0A3M7QKD4_BRAPC</name>
<dbReference type="InterPro" id="IPR002889">
    <property type="entry name" value="WSC_carb-bd"/>
</dbReference>
<feature type="chain" id="PRO_5018171269" evidence="1">
    <location>
        <begin position="23"/>
        <end position="333"/>
    </location>
</feature>
<accession>A0A3M7QKD4</accession>
<protein>
    <submittedName>
        <fullName evidence="3">WSC domain-containing 2</fullName>
    </submittedName>
</protein>
<dbReference type="STRING" id="10195.A0A3M7QKD4"/>
<sequence length="333" mass="36551">MEKIKFLTIGLIGSLLIALTTSQNIDRTGFIGCFVNDKEKNEFRTYASHLDLNSLTPQLCVDACSVMGQSLAAIEEGNFCFCKSSEGTNLVNTTDSDCLALSCPGDPSLACGSQNNLMIYKSLSSTQIKSVNLVNTENMVDIFSQITFKIEFSGYPENLFVVDGNNMVGNYDMKDHVSNENNYTFYLTHTEAESIELIVAQFDINSEKGDATVLKIPTVNDALSEPTMSCPTEVLDIDQVTCDVKYVSGGKVQGTVNFGDGSSDSIETLDYNLVRYGVPVPKSLKEKSSFSMTATNEYLIANSEVFTEGYLRAIEIFSIQTVPTVDLNVKYFL</sequence>